<feature type="transmembrane region" description="Helical" evidence="7">
    <location>
        <begin position="43"/>
        <end position="65"/>
    </location>
</feature>
<evidence type="ECO:0000256" key="5">
    <source>
        <dbReference type="ARBA" id="ARBA00022989"/>
    </source>
</evidence>
<feature type="transmembrane region" description="Helical" evidence="7">
    <location>
        <begin position="186"/>
        <end position="211"/>
    </location>
</feature>
<feature type="transmembrane region" description="Helical" evidence="7">
    <location>
        <begin position="105"/>
        <end position="126"/>
    </location>
</feature>
<dbReference type="PANTHER" id="PTHR30193:SF37">
    <property type="entry name" value="INNER MEMBRANE ABC TRANSPORTER PERMEASE PROTEIN YCJO"/>
    <property type="match status" value="1"/>
</dbReference>
<dbReference type="InterPro" id="IPR035906">
    <property type="entry name" value="MetI-like_sf"/>
</dbReference>
<dbReference type="EMBL" id="CP129682">
    <property type="protein sequence ID" value="XDS48660.1"/>
    <property type="molecule type" value="Genomic_DNA"/>
</dbReference>
<dbReference type="AlphaFoldDB" id="A0AB39ULN3"/>
<evidence type="ECO:0000313" key="11">
    <source>
        <dbReference type="EMBL" id="XDS49889.1"/>
    </source>
</evidence>
<evidence type="ECO:0000256" key="4">
    <source>
        <dbReference type="ARBA" id="ARBA00022692"/>
    </source>
</evidence>
<evidence type="ECO:0000256" key="2">
    <source>
        <dbReference type="ARBA" id="ARBA00022448"/>
    </source>
</evidence>
<dbReference type="EMBL" id="CP129675">
    <property type="protein sequence ID" value="XDS46637.1"/>
    <property type="molecule type" value="Genomic_DNA"/>
</dbReference>
<name>A0AB39ULN3_9BIFI</name>
<keyword evidence="5 7" id="KW-1133">Transmembrane helix</keyword>
<dbReference type="GO" id="GO:0005886">
    <property type="term" value="C:plasma membrane"/>
    <property type="evidence" value="ECO:0007669"/>
    <property type="project" value="UniProtKB-SubCell"/>
</dbReference>
<keyword evidence="3" id="KW-1003">Cell membrane</keyword>
<organism evidence="11">
    <name type="scientific">Bifidobacterium fermentum</name>
    <dbReference type="NCBI Taxonomy" id="3059035"/>
    <lineage>
        <taxon>Bacteria</taxon>
        <taxon>Bacillati</taxon>
        <taxon>Actinomycetota</taxon>
        <taxon>Actinomycetes</taxon>
        <taxon>Bifidobacteriales</taxon>
        <taxon>Bifidobacteriaceae</taxon>
        <taxon>Bifidobacterium</taxon>
    </lineage>
</organism>
<evidence type="ECO:0000313" key="9">
    <source>
        <dbReference type="EMBL" id="XDS46637.1"/>
    </source>
</evidence>
<evidence type="ECO:0000256" key="1">
    <source>
        <dbReference type="ARBA" id="ARBA00004651"/>
    </source>
</evidence>
<feature type="transmembrane region" description="Helical" evidence="7">
    <location>
        <begin position="295"/>
        <end position="316"/>
    </location>
</feature>
<dbReference type="EMBL" id="CP129683">
    <property type="protein sequence ID" value="XDS49889.1"/>
    <property type="molecule type" value="Genomic_DNA"/>
</dbReference>
<evidence type="ECO:0000259" key="8">
    <source>
        <dbReference type="PROSITE" id="PS50928"/>
    </source>
</evidence>
<evidence type="ECO:0000256" key="3">
    <source>
        <dbReference type="ARBA" id="ARBA00022475"/>
    </source>
</evidence>
<comment type="subcellular location">
    <subcellularLocation>
        <location evidence="1 7">Cell membrane</location>
        <topology evidence="1 7">Multi-pass membrane protein</topology>
    </subcellularLocation>
</comment>
<evidence type="ECO:0000256" key="7">
    <source>
        <dbReference type="RuleBase" id="RU363032"/>
    </source>
</evidence>
<dbReference type="InterPro" id="IPR051393">
    <property type="entry name" value="ABC_transporter_permease"/>
</dbReference>
<dbReference type="RefSeq" id="WP_369340860.1">
    <property type="nucleotide sequence ID" value="NZ_CP129675.1"/>
</dbReference>
<dbReference type="GO" id="GO:0055085">
    <property type="term" value="P:transmembrane transport"/>
    <property type="evidence" value="ECO:0007669"/>
    <property type="project" value="InterPro"/>
</dbReference>
<dbReference type="SUPFAM" id="SSF161098">
    <property type="entry name" value="MetI-like"/>
    <property type="match status" value="1"/>
</dbReference>
<dbReference type="Gene3D" id="1.10.3720.10">
    <property type="entry name" value="MetI-like"/>
    <property type="match status" value="1"/>
</dbReference>
<evidence type="ECO:0000256" key="6">
    <source>
        <dbReference type="ARBA" id="ARBA00023136"/>
    </source>
</evidence>
<protein>
    <submittedName>
        <fullName evidence="11">Sugar ABC transporter permease</fullName>
    </submittedName>
</protein>
<gene>
    <name evidence="11" type="ORF">QN062_05580</name>
    <name evidence="10" type="ORF">QN216_10190</name>
    <name evidence="9" type="ORF">QN217_00285</name>
</gene>
<feature type="transmembrane region" description="Helical" evidence="7">
    <location>
        <begin position="263"/>
        <end position="283"/>
    </location>
</feature>
<keyword evidence="6 7" id="KW-0472">Membrane</keyword>
<keyword evidence="2 7" id="KW-0813">Transport</keyword>
<proteinExistence type="inferred from homology"/>
<sequence>MTTTNDLALEMSEIKQTHVDEDRARHPVTENPKNESVRRQSRAAWMFLAIPLLFFAVFVIIPLLLAVGTSFTDYSIVSAPHWIGLANFRAVLSDSFFWVAMRNTVYYTAVYVPLGLVVSFGTALLLNRRTWSAKVFRTLFYIPVVSSSVATATIWVWVLNKDKGMLNMVLGWFHINGPNWLNDSQWAMFAIILMSIWAGFGVNMIIFLGGLQSVPVDLREAAKLDGANWWQIVWNVVIPSIRPTMFLVTMQLIIGSFQVFDQAYLLTGGGPGNATITIVYYIYNSGFGSLKMGYASALSFVLFAIILVFSLINMHFTDKEES</sequence>
<comment type="similarity">
    <text evidence="7">Belongs to the binding-protein-dependent transport system permease family.</text>
</comment>
<dbReference type="InterPro" id="IPR000515">
    <property type="entry name" value="MetI-like"/>
</dbReference>
<dbReference type="PROSITE" id="PS50928">
    <property type="entry name" value="ABC_TM1"/>
    <property type="match status" value="1"/>
</dbReference>
<evidence type="ECO:0000313" key="10">
    <source>
        <dbReference type="EMBL" id="XDS48660.1"/>
    </source>
</evidence>
<dbReference type="Pfam" id="PF00528">
    <property type="entry name" value="BPD_transp_1"/>
    <property type="match status" value="1"/>
</dbReference>
<reference evidence="11" key="1">
    <citation type="submission" date="2023-07" db="EMBL/GenBank/DDBJ databases">
        <title>Bifidobacterium aquikefiriaerophilum sp. nov. and Bifidobacterium eccum sp. nov., isolated from water kefir.</title>
        <authorList>
            <person name="Breselge S."/>
            <person name="Bellassi P."/>
            <person name="Barcenilla C."/>
            <person name="Alvarez-Ordonez A."/>
            <person name="Morelli L."/>
            <person name="Cotter P.D."/>
        </authorList>
    </citation>
    <scope>NUCLEOTIDE SEQUENCE</scope>
    <source>
        <strain evidence="11">WK012_4_13</strain>
        <strain evidence="10">WK013_4_14</strain>
        <strain evidence="9">WK048_4_13</strain>
    </source>
</reference>
<dbReference type="PANTHER" id="PTHR30193">
    <property type="entry name" value="ABC TRANSPORTER PERMEASE PROTEIN"/>
    <property type="match status" value="1"/>
</dbReference>
<dbReference type="KEGG" id="bfk:QN062_05580"/>
<keyword evidence="4 7" id="KW-0812">Transmembrane</keyword>
<feature type="domain" description="ABC transmembrane type-1" evidence="8">
    <location>
        <begin position="101"/>
        <end position="313"/>
    </location>
</feature>
<feature type="transmembrane region" description="Helical" evidence="7">
    <location>
        <begin position="232"/>
        <end position="257"/>
    </location>
</feature>
<feature type="transmembrane region" description="Helical" evidence="7">
    <location>
        <begin position="138"/>
        <end position="158"/>
    </location>
</feature>
<accession>A0AB39ULN3</accession>
<dbReference type="CDD" id="cd06261">
    <property type="entry name" value="TM_PBP2"/>
    <property type="match status" value="1"/>
</dbReference>